<keyword evidence="1" id="KW-0812">Transmembrane</keyword>
<feature type="transmembrane region" description="Helical" evidence="1">
    <location>
        <begin position="32"/>
        <end position="52"/>
    </location>
</feature>
<dbReference type="InterPro" id="IPR025250">
    <property type="entry name" value="DUF4199"/>
</dbReference>
<sequence length="169" mass="18628">MKNSILRFGGYGALIGGSIFAGSHFFTDLIDFSLLEIFGYLSIFASLSFVFFGIKHFRDKTNGGIVSFGKALVIGLAISAIVGIVIGLLDIVYVTVINPDFSAEYIQYTLNDLKETLPPAEFEIQKEKLITDMEAFDNPTFAGLFMFGIVFNIGIIITVISSFILQRKK</sequence>
<gene>
    <name evidence="2" type="ORF">RM519_13175</name>
</gene>
<dbReference type="EMBL" id="JAVRHV010000008">
    <property type="protein sequence ID" value="MDT0554206.1"/>
    <property type="molecule type" value="Genomic_DNA"/>
</dbReference>
<dbReference type="Pfam" id="PF13858">
    <property type="entry name" value="DUF4199"/>
    <property type="match status" value="1"/>
</dbReference>
<feature type="transmembrane region" description="Helical" evidence="1">
    <location>
        <begin position="72"/>
        <end position="96"/>
    </location>
</feature>
<accession>A0ABU2Y7P3</accession>
<dbReference type="RefSeq" id="WP_311594288.1">
    <property type="nucleotide sequence ID" value="NZ_JAVRHV010000008.1"/>
</dbReference>
<keyword evidence="3" id="KW-1185">Reference proteome</keyword>
<reference evidence="2 3" key="1">
    <citation type="submission" date="2023-09" db="EMBL/GenBank/DDBJ databases">
        <authorList>
            <person name="Rey-Velasco X."/>
        </authorList>
    </citation>
    <scope>NUCLEOTIDE SEQUENCE [LARGE SCALE GENOMIC DNA]</scope>
    <source>
        <strain evidence="2 3">P050</strain>
    </source>
</reference>
<dbReference type="Proteomes" id="UP001252186">
    <property type="component" value="Unassembled WGS sequence"/>
</dbReference>
<name>A0ABU2Y7P3_9FLAO</name>
<evidence type="ECO:0000256" key="1">
    <source>
        <dbReference type="SAM" id="Phobius"/>
    </source>
</evidence>
<evidence type="ECO:0000313" key="3">
    <source>
        <dbReference type="Proteomes" id="UP001252186"/>
    </source>
</evidence>
<protein>
    <submittedName>
        <fullName evidence="2">DUF4199 domain-containing protein</fullName>
    </submittedName>
</protein>
<proteinExistence type="predicted"/>
<comment type="caution">
    <text evidence="2">The sequence shown here is derived from an EMBL/GenBank/DDBJ whole genome shotgun (WGS) entry which is preliminary data.</text>
</comment>
<feature type="transmembrane region" description="Helical" evidence="1">
    <location>
        <begin position="141"/>
        <end position="165"/>
    </location>
</feature>
<keyword evidence="1" id="KW-1133">Transmembrane helix</keyword>
<evidence type="ECO:0000313" key="2">
    <source>
        <dbReference type="EMBL" id="MDT0554206.1"/>
    </source>
</evidence>
<keyword evidence="1" id="KW-0472">Membrane</keyword>
<feature type="transmembrane region" description="Helical" evidence="1">
    <location>
        <begin position="5"/>
        <end position="26"/>
    </location>
</feature>
<organism evidence="2 3">
    <name type="scientific">Urechidicola vernalis</name>
    <dbReference type="NCBI Taxonomy" id="3075600"/>
    <lineage>
        <taxon>Bacteria</taxon>
        <taxon>Pseudomonadati</taxon>
        <taxon>Bacteroidota</taxon>
        <taxon>Flavobacteriia</taxon>
        <taxon>Flavobacteriales</taxon>
        <taxon>Flavobacteriaceae</taxon>
        <taxon>Urechidicola</taxon>
    </lineage>
</organism>